<dbReference type="KEGG" id="cput:CONPUDRAFT_147884"/>
<feature type="compositionally biased region" description="Acidic residues" evidence="1">
    <location>
        <begin position="438"/>
        <end position="455"/>
    </location>
</feature>
<evidence type="ECO:0000256" key="1">
    <source>
        <dbReference type="SAM" id="MobiDB-lite"/>
    </source>
</evidence>
<dbReference type="GeneID" id="19202388"/>
<evidence type="ECO:0000313" key="3">
    <source>
        <dbReference type="Proteomes" id="UP000053558"/>
    </source>
</evidence>
<feature type="compositionally biased region" description="Low complexity" evidence="1">
    <location>
        <begin position="298"/>
        <end position="335"/>
    </location>
</feature>
<gene>
    <name evidence="2" type="ORF">CONPUDRAFT_147884</name>
</gene>
<dbReference type="EMBL" id="JH711593">
    <property type="protein sequence ID" value="EIW74295.1"/>
    <property type="molecule type" value="Genomic_DNA"/>
</dbReference>
<accession>R7SEL6</accession>
<sequence length="556" mass="59805">MSNHQSDELNPSNTHPIDTRQLSAAPHSQTHPAASSEPWQDTSMIVPPVSYYDPSDTLEHHHQQDIWQQWDQVTGYPGASGVSPSNYHLQGHNSIDPQHQYPVPTQPSYDSSNQHHTHAASTNMAYRFGVQNTYQSTYPQYQQPPSGTSEAAQRFEEYYRRSDPVQVRSRQINAPIQRIQPPSQQHIAHIVPPRALAVSQIQHQHQRAASSQAQRNEGHQRFIGPASSFTFQPPQTSSHPSADQYYPSADPLQAQSHGGAEGGFYWSQQAVRAKSISPSVGAPGSATASSFPGSAPGSNTHSPPSSYPSTNTPTSTSTTTTATTDTASSGSLSAAQGPPQRASAPVPSESGFVMGHVSHSSADTVRPTPAAAASTGRYPPSGAMRRPSSQTAQRARRIAPTSNEAAQASGSGAPKRGKAAAGGNRTNKRRREAKAAWDDGEGSDGSDEDDDEEDERDGKKGADTKRCVVSSNFPRLCISVLTGMFVIFSINPLHKTCWIVTVSFGLGRALASGEFGRPSPRSIDYGRHRAVDASSSLRFWDLDLGPAPLPRSYCLS</sequence>
<feature type="compositionally biased region" description="Polar residues" evidence="1">
    <location>
        <begin position="227"/>
        <end position="241"/>
    </location>
</feature>
<proteinExistence type="predicted"/>
<name>R7SEL6_CONPW</name>
<dbReference type="AlphaFoldDB" id="R7SEL6"/>
<reference evidence="3" key="1">
    <citation type="journal article" date="2012" name="Science">
        <title>The Paleozoic origin of enzymatic lignin decomposition reconstructed from 31 fungal genomes.</title>
        <authorList>
            <person name="Floudas D."/>
            <person name="Binder M."/>
            <person name="Riley R."/>
            <person name="Barry K."/>
            <person name="Blanchette R.A."/>
            <person name="Henrissat B."/>
            <person name="Martinez A.T."/>
            <person name="Otillar R."/>
            <person name="Spatafora J.W."/>
            <person name="Yadav J.S."/>
            <person name="Aerts A."/>
            <person name="Benoit I."/>
            <person name="Boyd A."/>
            <person name="Carlson A."/>
            <person name="Copeland A."/>
            <person name="Coutinho P.M."/>
            <person name="de Vries R.P."/>
            <person name="Ferreira P."/>
            <person name="Findley K."/>
            <person name="Foster B."/>
            <person name="Gaskell J."/>
            <person name="Glotzer D."/>
            <person name="Gorecki P."/>
            <person name="Heitman J."/>
            <person name="Hesse C."/>
            <person name="Hori C."/>
            <person name="Igarashi K."/>
            <person name="Jurgens J.A."/>
            <person name="Kallen N."/>
            <person name="Kersten P."/>
            <person name="Kohler A."/>
            <person name="Kuees U."/>
            <person name="Kumar T.K.A."/>
            <person name="Kuo A."/>
            <person name="LaButti K."/>
            <person name="Larrondo L.F."/>
            <person name="Lindquist E."/>
            <person name="Ling A."/>
            <person name="Lombard V."/>
            <person name="Lucas S."/>
            <person name="Lundell T."/>
            <person name="Martin R."/>
            <person name="McLaughlin D.J."/>
            <person name="Morgenstern I."/>
            <person name="Morin E."/>
            <person name="Murat C."/>
            <person name="Nagy L.G."/>
            <person name="Nolan M."/>
            <person name="Ohm R.A."/>
            <person name="Patyshakuliyeva A."/>
            <person name="Rokas A."/>
            <person name="Ruiz-Duenas F.J."/>
            <person name="Sabat G."/>
            <person name="Salamov A."/>
            <person name="Samejima M."/>
            <person name="Schmutz J."/>
            <person name="Slot J.C."/>
            <person name="St John F."/>
            <person name="Stenlid J."/>
            <person name="Sun H."/>
            <person name="Sun S."/>
            <person name="Syed K."/>
            <person name="Tsang A."/>
            <person name="Wiebenga A."/>
            <person name="Young D."/>
            <person name="Pisabarro A."/>
            <person name="Eastwood D.C."/>
            <person name="Martin F."/>
            <person name="Cullen D."/>
            <person name="Grigoriev I.V."/>
            <person name="Hibbett D.S."/>
        </authorList>
    </citation>
    <scope>NUCLEOTIDE SEQUENCE [LARGE SCALE GENOMIC DNA]</scope>
    <source>
        <strain evidence="3">RWD-64-598 SS2</strain>
    </source>
</reference>
<evidence type="ECO:0000313" key="2">
    <source>
        <dbReference type="EMBL" id="EIW74295.1"/>
    </source>
</evidence>
<organism evidence="2 3">
    <name type="scientific">Coniophora puteana (strain RWD-64-598)</name>
    <name type="common">Brown rot fungus</name>
    <dbReference type="NCBI Taxonomy" id="741705"/>
    <lineage>
        <taxon>Eukaryota</taxon>
        <taxon>Fungi</taxon>
        <taxon>Dikarya</taxon>
        <taxon>Basidiomycota</taxon>
        <taxon>Agaricomycotina</taxon>
        <taxon>Agaricomycetes</taxon>
        <taxon>Agaricomycetidae</taxon>
        <taxon>Boletales</taxon>
        <taxon>Coniophorineae</taxon>
        <taxon>Coniophoraceae</taxon>
        <taxon>Coniophora</taxon>
    </lineage>
</organism>
<feature type="compositionally biased region" description="Low complexity" evidence="1">
    <location>
        <begin position="199"/>
        <end position="215"/>
    </location>
</feature>
<dbReference type="RefSeq" id="XP_007775647.1">
    <property type="nucleotide sequence ID" value="XM_007777457.1"/>
</dbReference>
<feature type="compositionally biased region" description="Polar residues" evidence="1">
    <location>
        <begin position="82"/>
        <end position="97"/>
    </location>
</feature>
<dbReference type="Proteomes" id="UP000053558">
    <property type="component" value="Unassembled WGS sequence"/>
</dbReference>
<feature type="region of interest" description="Disordered" evidence="1">
    <location>
        <begin position="1"/>
        <end position="42"/>
    </location>
</feature>
<feature type="region of interest" description="Disordered" evidence="1">
    <location>
        <begin position="199"/>
        <end position="218"/>
    </location>
</feature>
<feature type="compositionally biased region" description="Low complexity" evidence="1">
    <location>
        <begin position="408"/>
        <end position="423"/>
    </location>
</feature>
<protein>
    <submittedName>
        <fullName evidence="2">Uncharacterized protein</fullName>
    </submittedName>
</protein>
<keyword evidence="3" id="KW-1185">Reference proteome</keyword>
<feature type="region of interest" description="Disordered" evidence="1">
    <location>
        <begin position="77"/>
        <end position="99"/>
    </location>
</feature>
<feature type="region of interest" description="Disordered" evidence="1">
    <location>
        <begin position="277"/>
        <end position="463"/>
    </location>
</feature>
<feature type="region of interest" description="Disordered" evidence="1">
    <location>
        <begin position="224"/>
        <end position="261"/>
    </location>
</feature>